<reference evidence="1 2" key="1">
    <citation type="journal article" date="2014" name="Int. J. Syst. Evol. Microbiol.">
        <title>Solimonas terrae sp. nov., isolated from soil.</title>
        <authorList>
            <person name="Kim S.J."/>
            <person name="Moon J.Y."/>
            <person name="Weon H.Y."/>
            <person name="Ahn J.H."/>
            <person name="Chen W.M."/>
            <person name="Kwon S.W."/>
        </authorList>
    </citation>
    <scope>NUCLEOTIDE SEQUENCE [LARGE SCALE GENOMIC DNA]</scope>
    <source>
        <strain evidence="1 2">KIS83-12</strain>
    </source>
</reference>
<comment type="caution">
    <text evidence="1">The sequence shown here is derived from an EMBL/GenBank/DDBJ whole genome shotgun (WGS) entry which is preliminary data.</text>
</comment>
<keyword evidence="2" id="KW-1185">Reference proteome</keyword>
<evidence type="ECO:0000313" key="2">
    <source>
        <dbReference type="Proteomes" id="UP000472676"/>
    </source>
</evidence>
<accession>A0A6M2BMR3</accession>
<name>A0A6M2BMR3_9GAMM</name>
<dbReference type="Proteomes" id="UP000472676">
    <property type="component" value="Unassembled WGS sequence"/>
</dbReference>
<sequence length="102" mass="11699">MKEGALAVALRAYVNDRFKEYGEVLDCQVDTKENRLTFRVMLRGEKEPASASIDRYEIENEGDDVYLKLRSFSTSREWITLLLNQLLAGKRFKIPSKVAGLL</sequence>
<organism evidence="1 2">
    <name type="scientific">Solimonas terrae</name>
    <dbReference type="NCBI Taxonomy" id="1396819"/>
    <lineage>
        <taxon>Bacteria</taxon>
        <taxon>Pseudomonadati</taxon>
        <taxon>Pseudomonadota</taxon>
        <taxon>Gammaproteobacteria</taxon>
        <taxon>Nevskiales</taxon>
        <taxon>Nevskiaceae</taxon>
        <taxon>Solimonas</taxon>
    </lineage>
</organism>
<dbReference type="RefSeq" id="WP_166251105.1">
    <property type="nucleotide sequence ID" value="NZ_JAAMOW010000001.1"/>
</dbReference>
<gene>
    <name evidence="1" type="ORF">G7Y85_02270</name>
</gene>
<protein>
    <submittedName>
        <fullName evidence="1">Uncharacterized protein</fullName>
    </submittedName>
</protein>
<evidence type="ECO:0000313" key="1">
    <source>
        <dbReference type="EMBL" id="NGY03580.1"/>
    </source>
</evidence>
<dbReference type="EMBL" id="JAAMOW010000001">
    <property type="protein sequence ID" value="NGY03580.1"/>
    <property type="molecule type" value="Genomic_DNA"/>
</dbReference>
<proteinExistence type="predicted"/>
<dbReference type="AlphaFoldDB" id="A0A6M2BMR3"/>